<evidence type="ECO:0000313" key="3">
    <source>
        <dbReference type="Proteomes" id="UP000030659"/>
    </source>
</evidence>
<gene>
    <name evidence="2" type="ORF">YYG_03280</name>
</gene>
<feature type="chain" id="PRO_5004888315" description="Fam-a protein" evidence="1">
    <location>
        <begin position="26"/>
        <end position="277"/>
    </location>
</feature>
<dbReference type="Proteomes" id="UP000030659">
    <property type="component" value="Unassembled WGS sequence"/>
</dbReference>
<dbReference type="AlphaFoldDB" id="W7AHL8"/>
<keyword evidence="1" id="KW-0732">Signal</keyword>
<dbReference type="SUPFAM" id="SSF55961">
    <property type="entry name" value="Bet v1-like"/>
    <property type="match status" value="1"/>
</dbReference>
<evidence type="ECO:0008006" key="4">
    <source>
        <dbReference type="Google" id="ProtNLM"/>
    </source>
</evidence>
<name>W7AHL8_PLAVN</name>
<sequence length="277" mass="32483">MNKFYIQIALFILSIFAYANNGTLATEHARGKARKPKTRYPTSEKTFIKNQNRSYANSVEARQAKNLTNYVAEHLQNYMNSSDYYKCIITNHPYSNMTYFKKNHWGNNNLKKITYRFENPKTYNSVINMLWDLNNKTIFDTSDVERKIVRVYNPNLVMIQKRYKSWFGGRKKYFYAVAGKIKISENITIIAMASADINDHHPSQKKYENKVLKSGISLKAEINSEDDIREGKLKKTFLNIGGFYIEKKYDSYINVTYFESVSDIQILITYSTIFKKI</sequence>
<evidence type="ECO:0000313" key="2">
    <source>
        <dbReference type="EMBL" id="EUD71225.1"/>
    </source>
</evidence>
<evidence type="ECO:0000256" key="1">
    <source>
        <dbReference type="SAM" id="SignalP"/>
    </source>
</evidence>
<reference evidence="2 3" key="1">
    <citation type="submission" date="2013-02" db="EMBL/GenBank/DDBJ databases">
        <title>The Genome Sequence of Plasmodium vinckei petteri CR.</title>
        <authorList>
            <consortium name="The Broad Institute Genome Sequencing Platform"/>
            <consortium name="The Broad Institute Genome Sequencing Center for Infectious Disease"/>
            <person name="Neafsey D."/>
            <person name="Cheeseman I."/>
            <person name="Volkman S."/>
            <person name="Adams J."/>
            <person name="Walker B."/>
            <person name="Young S.K."/>
            <person name="Zeng Q."/>
            <person name="Gargeya S."/>
            <person name="Fitzgerald M."/>
            <person name="Haas B."/>
            <person name="Abouelleil A."/>
            <person name="Alvarado L."/>
            <person name="Arachchi H.M."/>
            <person name="Berlin A.M."/>
            <person name="Chapman S.B."/>
            <person name="Dewar J."/>
            <person name="Goldberg J."/>
            <person name="Griggs A."/>
            <person name="Gujja S."/>
            <person name="Hansen M."/>
            <person name="Howarth C."/>
            <person name="Imamovic A."/>
            <person name="Larimer J."/>
            <person name="McCowan C."/>
            <person name="Murphy C."/>
            <person name="Neiman D."/>
            <person name="Pearson M."/>
            <person name="Priest M."/>
            <person name="Roberts A."/>
            <person name="Saif S."/>
            <person name="Shea T."/>
            <person name="Sisk P."/>
            <person name="Sykes S."/>
            <person name="Wortman J."/>
            <person name="Nusbaum C."/>
            <person name="Birren B."/>
        </authorList>
    </citation>
    <scope>NUCLEOTIDE SEQUENCE [LARGE SCALE GENOMIC DNA]</scope>
    <source>
        <strain evidence="2 3">CR</strain>
    </source>
</reference>
<feature type="signal peptide" evidence="1">
    <location>
        <begin position="1"/>
        <end position="25"/>
    </location>
</feature>
<dbReference type="InterPro" id="IPR006486">
    <property type="entry name" value="PYST_A"/>
</dbReference>
<dbReference type="NCBIfam" id="TIGR01599">
    <property type="entry name" value="PYST-A"/>
    <property type="match status" value="1"/>
</dbReference>
<protein>
    <recommendedName>
        <fullName evidence="4">Fam-a protein</fullName>
    </recommendedName>
</protein>
<dbReference type="EMBL" id="KI965401">
    <property type="protein sequence ID" value="EUD71225.1"/>
    <property type="molecule type" value="Genomic_DNA"/>
</dbReference>
<organism evidence="2 3">
    <name type="scientific">Plasmodium vinckei petteri</name>
    <dbReference type="NCBI Taxonomy" id="138298"/>
    <lineage>
        <taxon>Eukaryota</taxon>
        <taxon>Sar</taxon>
        <taxon>Alveolata</taxon>
        <taxon>Apicomplexa</taxon>
        <taxon>Aconoidasida</taxon>
        <taxon>Haemosporida</taxon>
        <taxon>Plasmodiidae</taxon>
        <taxon>Plasmodium</taxon>
        <taxon>Plasmodium (Vinckeia)</taxon>
    </lineage>
</organism>
<proteinExistence type="predicted"/>
<accession>W7AHL8</accession>